<evidence type="ECO:0000313" key="1">
    <source>
        <dbReference type="EMBL" id="SVD09554.1"/>
    </source>
</evidence>
<reference evidence="1" key="1">
    <citation type="submission" date="2018-05" db="EMBL/GenBank/DDBJ databases">
        <authorList>
            <person name="Lanie J.A."/>
            <person name="Ng W.-L."/>
            <person name="Kazmierczak K.M."/>
            <person name="Andrzejewski T.M."/>
            <person name="Davidsen T.M."/>
            <person name="Wayne K.J."/>
            <person name="Tettelin H."/>
            <person name="Glass J.I."/>
            <person name="Rusch D."/>
            <person name="Podicherti R."/>
            <person name="Tsui H.-C.T."/>
            <person name="Winkler M.E."/>
        </authorList>
    </citation>
    <scope>NUCLEOTIDE SEQUENCE</scope>
</reference>
<dbReference type="InterPro" id="IPR009078">
    <property type="entry name" value="Ferritin-like_SF"/>
</dbReference>
<dbReference type="PANTHER" id="PTHR30458">
    <property type="entry name" value="PHENYLACETIC ACID DEGRADATION PROTEIN PAA"/>
    <property type="match status" value="1"/>
</dbReference>
<dbReference type="AlphaFoldDB" id="A0A382SI25"/>
<dbReference type="InterPro" id="IPR007814">
    <property type="entry name" value="PaaA_PaaC"/>
</dbReference>
<dbReference type="Gene3D" id="1.20.1260.10">
    <property type="match status" value="1"/>
</dbReference>
<accession>A0A382SI25</accession>
<organism evidence="1">
    <name type="scientific">marine metagenome</name>
    <dbReference type="NCBI Taxonomy" id="408172"/>
    <lineage>
        <taxon>unclassified sequences</taxon>
        <taxon>metagenomes</taxon>
        <taxon>ecological metagenomes</taxon>
    </lineage>
</organism>
<dbReference type="SUPFAM" id="SSF47240">
    <property type="entry name" value="Ferritin-like"/>
    <property type="match status" value="1"/>
</dbReference>
<sequence>MTDYPHVENIEQWKGQPDEYKEACRKLVISHAINELYGSRVYDEPAIALAPTPYAKWLTCRVVMEEYGHHYRFFELGLEMDIPEEEMLPEMTKKSPLSIMTLDLSTWEEFCVIKMLGDLGEILHVEDLVQCSFLPLRNLARMTMPEEHFHSEFGKNFCTDICEKENGRKTIQKAINDIFPHLPSFFGKSGSKNNAIYRKWGLKKRTNEDMRKDFIERARGIVEQLELTLPEVDLSIYDA</sequence>
<name>A0A382SI25_9ZZZZ</name>
<dbReference type="GO" id="GO:0010124">
    <property type="term" value="P:phenylacetate catabolic process"/>
    <property type="evidence" value="ECO:0007669"/>
    <property type="project" value="InterPro"/>
</dbReference>
<evidence type="ECO:0008006" key="2">
    <source>
        <dbReference type="Google" id="ProtNLM"/>
    </source>
</evidence>
<dbReference type="InterPro" id="IPR012347">
    <property type="entry name" value="Ferritin-like"/>
</dbReference>
<protein>
    <recommendedName>
        <fullName evidence="2">Phenylacetic acid catabolic family protein</fullName>
    </recommendedName>
</protein>
<proteinExistence type="predicted"/>
<dbReference type="PANTHER" id="PTHR30458:SF0">
    <property type="entry name" value="1,2-PHENYLACETYL-COA EPOXIDASE, SUBUNIT C"/>
    <property type="match status" value="1"/>
</dbReference>
<dbReference type="EMBL" id="UINC01129279">
    <property type="protein sequence ID" value="SVD09554.1"/>
    <property type="molecule type" value="Genomic_DNA"/>
</dbReference>
<gene>
    <name evidence="1" type="ORF">METZ01_LOCUS362408</name>
</gene>
<dbReference type="Pfam" id="PF05138">
    <property type="entry name" value="PaaA_PaaC"/>
    <property type="match status" value="1"/>
</dbReference>
<dbReference type="GO" id="GO:0005829">
    <property type="term" value="C:cytosol"/>
    <property type="evidence" value="ECO:0007669"/>
    <property type="project" value="TreeGrafter"/>
</dbReference>
<dbReference type="InterPro" id="IPR052703">
    <property type="entry name" value="Aromatic_CoA_ox/epox"/>
</dbReference>